<dbReference type="EnsemblMetazoa" id="AMAM014615-RA">
    <property type="protein sequence ID" value="AMAM014615-PA"/>
    <property type="gene ID" value="AMAM014615"/>
</dbReference>
<dbReference type="Proteomes" id="UP000075901">
    <property type="component" value="Unassembled WGS sequence"/>
</dbReference>
<evidence type="ECO:0000256" key="3">
    <source>
        <dbReference type="ARBA" id="ARBA00022801"/>
    </source>
</evidence>
<keyword evidence="2" id="KW-0645">Protease</keyword>
<feature type="transmembrane region" description="Helical" evidence="5">
    <location>
        <begin position="27"/>
        <end position="48"/>
    </location>
</feature>
<name>A0A182SW46_9DIPT</name>
<keyword evidence="5" id="KW-1133">Transmembrane helix</keyword>
<keyword evidence="8" id="KW-1185">Reference proteome</keyword>
<evidence type="ECO:0000256" key="4">
    <source>
        <dbReference type="ARBA" id="ARBA00022825"/>
    </source>
</evidence>
<dbReference type="Pfam" id="PF01483">
    <property type="entry name" value="P_proprotein"/>
    <property type="match status" value="1"/>
</dbReference>
<protein>
    <recommendedName>
        <fullName evidence="6">P/Homo B domain-containing protein</fullName>
    </recommendedName>
</protein>
<evidence type="ECO:0000313" key="7">
    <source>
        <dbReference type="EnsemblMetazoa" id="AMAM014615-PA"/>
    </source>
</evidence>
<dbReference type="InterPro" id="IPR008979">
    <property type="entry name" value="Galactose-bd-like_sf"/>
</dbReference>
<sequence length="126" mass="14385">MNPFFWSAAVLCVFVFTRSVLFNFPFFFVLDAFILHAAYAICLHIGIVRSHDLSRSGFNQWPFMSVHTWGEAPHGTWQLEIHNEGRLLVKVLHVRVEATAEMKAFPLSNLKYSSNFNVTVGAHQVC</sequence>
<reference evidence="7" key="2">
    <citation type="submission" date="2020-05" db="UniProtKB">
        <authorList>
            <consortium name="EnsemblMetazoa"/>
        </authorList>
    </citation>
    <scope>IDENTIFICATION</scope>
    <source>
        <strain evidence="7">maculatus3</strain>
    </source>
</reference>
<dbReference type="PANTHER" id="PTHR42884">
    <property type="entry name" value="PROPROTEIN CONVERTASE SUBTILISIN/KEXIN-RELATED"/>
    <property type="match status" value="1"/>
</dbReference>
<dbReference type="InterPro" id="IPR002884">
    <property type="entry name" value="P_dom"/>
</dbReference>
<keyword evidence="5" id="KW-0812">Transmembrane</keyword>
<evidence type="ECO:0000256" key="2">
    <source>
        <dbReference type="ARBA" id="ARBA00022670"/>
    </source>
</evidence>
<dbReference type="SUPFAM" id="SSF49785">
    <property type="entry name" value="Galactose-binding domain-like"/>
    <property type="match status" value="1"/>
</dbReference>
<evidence type="ECO:0000313" key="8">
    <source>
        <dbReference type="Proteomes" id="UP000075901"/>
    </source>
</evidence>
<reference evidence="8" key="1">
    <citation type="submission" date="2013-09" db="EMBL/GenBank/DDBJ databases">
        <title>The Genome Sequence of Anopheles maculatus species B.</title>
        <authorList>
            <consortium name="The Broad Institute Genomics Platform"/>
            <person name="Neafsey D.E."/>
            <person name="Besansky N."/>
            <person name="Howell P."/>
            <person name="Walton C."/>
            <person name="Young S.K."/>
            <person name="Zeng Q."/>
            <person name="Gargeya S."/>
            <person name="Fitzgerald M."/>
            <person name="Haas B."/>
            <person name="Abouelleil A."/>
            <person name="Allen A.W."/>
            <person name="Alvarado L."/>
            <person name="Arachchi H.M."/>
            <person name="Berlin A.M."/>
            <person name="Chapman S.B."/>
            <person name="Gainer-Dewar J."/>
            <person name="Goldberg J."/>
            <person name="Griggs A."/>
            <person name="Gujja S."/>
            <person name="Hansen M."/>
            <person name="Howarth C."/>
            <person name="Imamovic A."/>
            <person name="Ireland A."/>
            <person name="Larimer J."/>
            <person name="McCowan C."/>
            <person name="Murphy C."/>
            <person name="Pearson M."/>
            <person name="Poon T.W."/>
            <person name="Priest M."/>
            <person name="Roberts A."/>
            <person name="Saif S."/>
            <person name="Shea T."/>
            <person name="Sisk P."/>
            <person name="Sykes S."/>
            <person name="Wortman J."/>
            <person name="Nusbaum C."/>
            <person name="Birren B."/>
        </authorList>
    </citation>
    <scope>NUCLEOTIDE SEQUENCE [LARGE SCALE GENOMIC DNA]</scope>
    <source>
        <strain evidence="8">maculatus3</strain>
    </source>
</reference>
<evidence type="ECO:0000256" key="1">
    <source>
        <dbReference type="ARBA" id="ARBA00005325"/>
    </source>
</evidence>
<dbReference type="PANTHER" id="PTHR42884:SF3">
    <property type="entry name" value="FURIN-LIKE PROTEASE 1, ISOFORMS 1_1-X_2"/>
    <property type="match status" value="1"/>
</dbReference>
<evidence type="ECO:0000256" key="5">
    <source>
        <dbReference type="SAM" id="Phobius"/>
    </source>
</evidence>
<organism evidence="7 8">
    <name type="scientific">Anopheles maculatus</name>
    <dbReference type="NCBI Taxonomy" id="74869"/>
    <lineage>
        <taxon>Eukaryota</taxon>
        <taxon>Metazoa</taxon>
        <taxon>Ecdysozoa</taxon>
        <taxon>Arthropoda</taxon>
        <taxon>Hexapoda</taxon>
        <taxon>Insecta</taxon>
        <taxon>Pterygota</taxon>
        <taxon>Neoptera</taxon>
        <taxon>Endopterygota</taxon>
        <taxon>Diptera</taxon>
        <taxon>Nematocera</taxon>
        <taxon>Culicoidea</taxon>
        <taxon>Culicidae</taxon>
        <taxon>Anophelinae</taxon>
        <taxon>Anopheles</taxon>
        <taxon>Anopheles maculatus group</taxon>
    </lineage>
</organism>
<dbReference type="PROSITE" id="PS51829">
    <property type="entry name" value="P_HOMO_B"/>
    <property type="match status" value="1"/>
</dbReference>
<keyword evidence="5" id="KW-0472">Membrane</keyword>
<dbReference type="GO" id="GO:0004252">
    <property type="term" value="F:serine-type endopeptidase activity"/>
    <property type="evidence" value="ECO:0007669"/>
    <property type="project" value="InterPro"/>
</dbReference>
<dbReference type="AlphaFoldDB" id="A0A182SW46"/>
<dbReference type="VEuPathDB" id="VectorBase:AMAM014615"/>
<feature type="domain" description="P/Homo B" evidence="6">
    <location>
        <begin position="1"/>
        <end position="115"/>
    </location>
</feature>
<evidence type="ECO:0000259" key="6">
    <source>
        <dbReference type="PROSITE" id="PS51829"/>
    </source>
</evidence>
<comment type="similarity">
    <text evidence="1">Belongs to the peptidase S8 family. Furin subfamily.</text>
</comment>
<keyword evidence="3" id="KW-0378">Hydrolase</keyword>
<dbReference type="Gene3D" id="2.60.120.260">
    <property type="entry name" value="Galactose-binding domain-like"/>
    <property type="match status" value="1"/>
</dbReference>
<dbReference type="GO" id="GO:0016486">
    <property type="term" value="P:peptide hormone processing"/>
    <property type="evidence" value="ECO:0007669"/>
    <property type="project" value="TreeGrafter"/>
</dbReference>
<accession>A0A182SW46</accession>
<dbReference type="GO" id="GO:0000139">
    <property type="term" value="C:Golgi membrane"/>
    <property type="evidence" value="ECO:0007669"/>
    <property type="project" value="TreeGrafter"/>
</dbReference>
<dbReference type="GO" id="GO:0005802">
    <property type="term" value="C:trans-Golgi network"/>
    <property type="evidence" value="ECO:0007669"/>
    <property type="project" value="TreeGrafter"/>
</dbReference>
<proteinExistence type="inferred from homology"/>
<keyword evidence="4" id="KW-0720">Serine protease</keyword>